<dbReference type="InterPro" id="IPR053253">
    <property type="entry name" value="Sex_diff_modulator"/>
</dbReference>
<keyword evidence="3" id="KW-1185">Reference proteome</keyword>
<reference evidence="2" key="2">
    <citation type="submission" date="2020-10" db="EMBL/GenBank/DDBJ databases">
        <authorList>
            <person name="Scholz U."/>
            <person name="Mascher M."/>
            <person name="Fiebig A."/>
        </authorList>
    </citation>
    <scope>NUCLEOTIDE SEQUENCE [LARGE SCALE GENOMIC DNA]</scope>
    <source>
        <strain evidence="2">cv. Morex</strain>
    </source>
</reference>
<dbReference type="Proteomes" id="UP000011116">
    <property type="component" value="Chromosome 6H"/>
</dbReference>
<organism evidence="2 3">
    <name type="scientific">Hordeum vulgare subsp. vulgare</name>
    <name type="common">Domesticated barley</name>
    <dbReference type="NCBI Taxonomy" id="112509"/>
    <lineage>
        <taxon>Eukaryota</taxon>
        <taxon>Viridiplantae</taxon>
        <taxon>Streptophyta</taxon>
        <taxon>Embryophyta</taxon>
        <taxon>Tracheophyta</taxon>
        <taxon>Spermatophyta</taxon>
        <taxon>Magnoliopsida</taxon>
        <taxon>Liliopsida</taxon>
        <taxon>Poales</taxon>
        <taxon>Poaceae</taxon>
        <taxon>BOP clade</taxon>
        <taxon>Pooideae</taxon>
        <taxon>Triticodae</taxon>
        <taxon>Triticeae</taxon>
        <taxon>Hordeinae</taxon>
        <taxon>Hordeum</taxon>
    </lineage>
</organism>
<dbReference type="EnsemblPlants" id="HORVU.MOREX.r3.6HG0606440.1">
    <property type="protein sequence ID" value="HORVU.MOREX.r3.6HG0606440.1"/>
    <property type="gene ID" value="HORVU.MOREX.r3.6HG0606440"/>
</dbReference>
<dbReference type="AlphaFoldDB" id="A0A8I6Z2V8"/>
<feature type="region of interest" description="Disordered" evidence="1">
    <location>
        <begin position="227"/>
        <end position="386"/>
    </location>
</feature>
<proteinExistence type="predicted"/>
<reference evidence="3" key="1">
    <citation type="journal article" date="2012" name="Nature">
        <title>A physical, genetic and functional sequence assembly of the barley genome.</title>
        <authorList>
            <consortium name="The International Barley Genome Sequencing Consortium"/>
            <person name="Mayer K.F."/>
            <person name="Waugh R."/>
            <person name="Brown J.W."/>
            <person name="Schulman A."/>
            <person name="Langridge P."/>
            <person name="Platzer M."/>
            <person name="Fincher G.B."/>
            <person name="Muehlbauer G.J."/>
            <person name="Sato K."/>
            <person name="Close T.J."/>
            <person name="Wise R.P."/>
            <person name="Stein N."/>
        </authorList>
    </citation>
    <scope>NUCLEOTIDE SEQUENCE [LARGE SCALE GENOMIC DNA]</scope>
    <source>
        <strain evidence="3">cv. Morex</strain>
    </source>
</reference>
<evidence type="ECO:0008006" key="4">
    <source>
        <dbReference type="Google" id="ProtNLM"/>
    </source>
</evidence>
<evidence type="ECO:0000256" key="1">
    <source>
        <dbReference type="SAM" id="MobiDB-lite"/>
    </source>
</evidence>
<name>A0A8I6Z2V8_HORVV</name>
<protein>
    <recommendedName>
        <fullName evidence="4">DUF4283 domain-containing protein</fullName>
    </recommendedName>
</protein>
<dbReference type="PANTHER" id="PTHR33087:SF47">
    <property type="entry name" value="DUF4283 DOMAIN-CONTAINING PROTEIN"/>
    <property type="match status" value="1"/>
</dbReference>
<dbReference type="Gramene" id="HORVU.MOREX.r3.6HG0606440.1">
    <property type="protein sequence ID" value="HORVU.MOREX.r3.6HG0606440.1"/>
    <property type="gene ID" value="HORVU.MOREX.r3.6HG0606440"/>
</dbReference>
<evidence type="ECO:0000313" key="3">
    <source>
        <dbReference type="Proteomes" id="UP000011116"/>
    </source>
</evidence>
<dbReference type="PANTHER" id="PTHR33087">
    <property type="entry name" value="OS07G0539200 PROTEIN"/>
    <property type="match status" value="1"/>
</dbReference>
<feature type="compositionally biased region" description="Basic and acidic residues" evidence="1">
    <location>
        <begin position="360"/>
        <end position="386"/>
    </location>
</feature>
<reference evidence="2" key="3">
    <citation type="submission" date="2022-01" db="UniProtKB">
        <authorList>
            <consortium name="EnsemblPlants"/>
        </authorList>
    </citation>
    <scope>IDENTIFICATION</scope>
    <source>
        <strain evidence="2">subsp. vulgare</strain>
    </source>
</reference>
<evidence type="ECO:0000313" key="2">
    <source>
        <dbReference type="EnsemblPlants" id="HORVU.MOREX.r3.6HG0606440.1"/>
    </source>
</evidence>
<accession>A0A8I6Z2V8</accession>
<sequence length="467" mass="51079">MLRHLDHARRPRATRSVTIPSAAIDQTVFFLRSHAVTLTAADGVNATSPMAVGRALEGLVSVPVHSLRVTAHHPEHFLVLFTQPAHQVNAVRRGSIRVEGASFNIASWHEHDHAVFDSLLLHVRVVVEMMPMQFWSGEGAKEILGKRVRVDRLDSRTLKRSHTKKFACWVWTCDIANIPTSHTMAVLPRGAGRVEEMEGFSPPDRRVAPPRATTDYTMLIHVDRIEDWTPPSPRSSHSGQSGLPSHASGRNQRPARAPVADLGCHGRPSGSRTRDQDDEGGSGGGGHRSWRDVILRRGHSQAPPRAAPAPRHRSRSPQSRCRSNDVTGRRQGAGRDRSRARLQPQQQRPRPPPPPPSVGRDAHETLGSRRVTDPDLGRTGKDPVEDFFKSASKPSITSAAVDSMAADVHAAAEAAINSPLEFDAALLLNDPKEAVRLDAFSPTMSVTASDMGQYNRTTPTPACTMQL</sequence>
<feature type="compositionally biased region" description="Polar residues" evidence="1">
    <location>
        <begin position="234"/>
        <end position="251"/>
    </location>
</feature>
<dbReference type="Gramene" id="HORVU.MOREX.r2.6HG0502760.1">
    <property type="protein sequence ID" value="HORVU.MOREX.r2.6HG0502760.1"/>
    <property type="gene ID" value="HORVU.MOREX.r2.6HG0502760"/>
</dbReference>